<dbReference type="SMART" id="SM00487">
    <property type="entry name" value="DEXDc"/>
    <property type="match status" value="1"/>
</dbReference>
<dbReference type="GO" id="GO:0055087">
    <property type="term" value="C:Ski complex"/>
    <property type="evidence" value="ECO:0007669"/>
    <property type="project" value="TreeGrafter"/>
</dbReference>
<dbReference type="InterPro" id="IPR050699">
    <property type="entry name" value="RNA-DNA_Helicase"/>
</dbReference>
<dbReference type="Pfam" id="PF21408">
    <property type="entry name" value="MTR4-like_stalk"/>
    <property type="match status" value="1"/>
</dbReference>
<evidence type="ECO:0000313" key="13">
    <source>
        <dbReference type="EMBL" id="KAK2567115.1"/>
    </source>
</evidence>
<dbReference type="Gene3D" id="1.10.3380.30">
    <property type="match status" value="2"/>
</dbReference>
<evidence type="ECO:0000256" key="2">
    <source>
        <dbReference type="ARBA" id="ARBA00022490"/>
    </source>
</evidence>
<keyword evidence="9" id="KW-0175">Coiled coil</keyword>
<reference evidence="13" key="2">
    <citation type="journal article" date="2023" name="Science">
        <title>Genomic signatures of disease resistance in endangered staghorn corals.</title>
        <authorList>
            <person name="Vollmer S.V."/>
            <person name="Selwyn J.D."/>
            <person name="Despard B.A."/>
            <person name="Roesel C.L."/>
        </authorList>
    </citation>
    <scope>NUCLEOTIDE SEQUENCE</scope>
    <source>
        <strain evidence="13">K2</strain>
    </source>
</reference>
<evidence type="ECO:0000256" key="5">
    <source>
        <dbReference type="ARBA" id="ARBA00022806"/>
    </source>
</evidence>
<evidence type="ECO:0000256" key="7">
    <source>
        <dbReference type="ARBA" id="ARBA00022884"/>
    </source>
</evidence>
<keyword evidence="5 13" id="KW-0347">Helicase</keyword>
<evidence type="ECO:0000259" key="11">
    <source>
        <dbReference type="PROSITE" id="PS51192"/>
    </source>
</evidence>
<accession>A0AAD9QU28</accession>
<keyword evidence="2" id="KW-0963">Cytoplasm</keyword>
<feature type="compositionally biased region" description="Acidic residues" evidence="10">
    <location>
        <begin position="250"/>
        <end position="264"/>
    </location>
</feature>
<dbReference type="GO" id="GO:0003724">
    <property type="term" value="F:RNA helicase activity"/>
    <property type="evidence" value="ECO:0007669"/>
    <property type="project" value="UniProtKB-EC"/>
</dbReference>
<evidence type="ECO:0000256" key="3">
    <source>
        <dbReference type="ARBA" id="ARBA00022741"/>
    </source>
</evidence>
<dbReference type="InterPro" id="IPR012961">
    <property type="entry name" value="Ski2/MTR4_C"/>
</dbReference>
<keyword evidence="6" id="KW-0067">ATP-binding</keyword>
<dbReference type="InterPro" id="IPR040801">
    <property type="entry name" value="Ski2_N"/>
</dbReference>
<evidence type="ECO:0000256" key="6">
    <source>
        <dbReference type="ARBA" id="ARBA00022840"/>
    </source>
</evidence>
<dbReference type="GO" id="GO:0070478">
    <property type="term" value="P:nuclear-transcribed mRNA catabolic process, 3'-5' exonucleolytic nonsense-mediated decay"/>
    <property type="evidence" value="ECO:0007669"/>
    <property type="project" value="TreeGrafter"/>
</dbReference>
<dbReference type="PANTHER" id="PTHR12131">
    <property type="entry name" value="ATP-DEPENDENT RNA AND DNA HELICASE"/>
    <property type="match status" value="1"/>
</dbReference>
<dbReference type="Gene3D" id="3.40.50.300">
    <property type="entry name" value="P-loop containing nucleotide triphosphate hydrolases"/>
    <property type="match status" value="2"/>
</dbReference>
<name>A0AAD9QU28_ACRCE</name>
<dbReference type="FunFam" id="1.10.3380.30:FF:000020">
    <property type="entry name" value="Ski2-like RNA helicase"/>
    <property type="match status" value="1"/>
</dbReference>
<evidence type="ECO:0000256" key="10">
    <source>
        <dbReference type="SAM" id="MobiDB-lite"/>
    </source>
</evidence>
<evidence type="ECO:0000256" key="9">
    <source>
        <dbReference type="SAM" id="Coils"/>
    </source>
</evidence>
<feature type="region of interest" description="Disordered" evidence="10">
    <location>
        <begin position="250"/>
        <end position="288"/>
    </location>
</feature>
<dbReference type="InterPro" id="IPR027417">
    <property type="entry name" value="P-loop_NTPase"/>
</dbReference>
<dbReference type="CDD" id="cd18795">
    <property type="entry name" value="SF2_C_Ski2"/>
    <property type="match status" value="1"/>
</dbReference>
<dbReference type="FunFam" id="1.10.3380.30:FF:000001">
    <property type="entry name" value="Ski2 ATP-dependent RNA helicase"/>
    <property type="match status" value="1"/>
</dbReference>
<comment type="caution">
    <text evidence="13">The sequence shown here is derived from an EMBL/GenBank/DDBJ whole genome shotgun (WGS) entry which is preliminary data.</text>
</comment>
<dbReference type="FunFam" id="3.40.50.300:FF:000354">
    <property type="entry name" value="ATP-dependent RNA helicase SKI2"/>
    <property type="match status" value="1"/>
</dbReference>
<dbReference type="GO" id="GO:0005524">
    <property type="term" value="F:ATP binding"/>
    <property type="evidence" value="ECO:0007669"/>
    <property type="project" value="UniProtKB-KW"/>
</dbReference>
<dbReference type="Pfam" id="PF00271">
    <property type="entry name" value="Helicase_C"/>
    <property type="match status" value="1"/>
</dbReference>
<dbReference type="PROSITE" id="PS51194">
    <property type="entry name" value="HELICASE_CTER"/>
    <property type="match status" value="1"/>
</dbReference>
<dbReference type="SUPFAM" id="SSF52540">
    <property type="entry name" value="P-loop containing nucleoside triphosphate hydrolases"/>
    <property type="match status" value="1"/>
</dbReference>
<feature type="region of interest" description="Disordered" evidence="10">
    <location>
        <begin position="202"/>
        <end position="234"/>
    </location>
</feature>
<keyword evidence="4" id="KW-0378">Hydrolase</keyword>
<dbReference type="InterPro" id="IPR048392">
    <property type="entry name" value="MTR4-like_stalk"/>
</dbReference>
<dbReference type="EMBL" id="JARQWQ010000015">
    <property type="protein sequence ID" value="KAK2567115.1"/>
    <property type="molecule type" value="Genomic_DNA"/>
</dbReference>
<keyword evidence="14" id="KW-1185">Reference proteome</keyword>
<proteinExistence type="predicted"/>
<keyword evidence="3" id="KW-0547">Nucleotide-binding</keyword>
<dbReference type="Pfam" id="PF17911">
    <property type="entry name" value="Ski2_N"/>
    <property type="match status" value="1"/>
</dbReference>
<reference evidence="13" key="1">
    <citation type="journal article" date="2023" name="G3 (Bethesda)">
        <title>Whole genome assembly and annotation of the endangered Caribbean coral Acropora cervicornis.</title>
        <authorList>
            <person name="Selwyn J.D."/>
            <person name="Vollmer S.V."/>
        </authorList>
    </citation>
    <scope>NUCLEOTIDE SEQUENCE</scope>
    <source>
        <strain evidence="13">K2</strain>
    </source>
</reference>
<organism evidence="13 14">
    <name type="scientific">Acropora cervicornis</name>
    <name type="common">Staghorn coral</name>
    <dbReference type="NCBI Taxonomy" id="6130"/>
    <lineage>
        <taxon>Eukaryota</taxon>
        <taxon>Metazoa</taxon>
        <taxon>Cnidaria</taxon>
        <taxon>Anthozoa</taxon>
        <taxon>Hexacorallia</taxon>
        <taxon>Scleractinia</taxon>
        <taxon>Astrocoeniina</taxon>
        <taxon>Acroporidae</taxon>
        <taxon>Acropora</taxon>
    </lineage>
</organism>
<dbReference type="InterPro" id="IPR025696">
    <property type="entry name" value="Beta-barrel_MTR4"/>
</dbReference>
<dbReference type="Proteomes" id="UP001249851">
    <property type="component" value="Unassembled WGS sequence"/>
</dbReference>
<dbReference type="PROSITE" id="PS51192">
    <property type="entry name" value="HELICASE_ATP_BIND_1"/>
    <property type="match status" value="1"/>
</dbReference>
<dbReference type="SMART" id="SM01142">
    <property type="entry name" value="DSHCT"/>
    <property type="match status" value="1"/>
</dbReference>
<dbReference type="GO" id="GO:0016787">
    <property type="term" value="F:hydrolase activity"/>
    <property type="evidence" value="ECO:0007669"/>
    <property type="project" value="UniProtKB-KW"/>
</dbReference>
<evidence type="ECO:0000256" key="1">
    <source>
        <dbReference type="ARBA" id="ARBA00004496"/>
    </source>
</evidence>
<comment type="subcellular location">
    <subcellularLocation>
        <location evidence="1">Cytoplasm</location>
    </subcellularLocation>
</comment>
<dbReference type="Pfam" id="PF00270">
    <property type="entry name" value="DEAD"/>
    <property type="match status" value="1"/>
</dbReference>
<dbReference type="InterPro" id="IPR014001">
    <property type="entry name" value="Helicase_ATP-bd"/>
</dbReference>
<feature type="domain" description="Helicase C-terminal" evidence="12">
    <location>
        <begin position="621"/>
        <end position="794"/>
    </location>
</feature>
<dbReference type="Pfam" id="PF13234">
    <property type="entry name" value="MTR4_beta-barrel"/>
    <property type="match status" value="1"/>
</dbReference>
<evidence type="ECO:0000256" key="8">
    <source>
        <dbReference type="ARBA" id="ARBA00047984"/>
    </source>
</evidence>
<evidence type="ECO:0000256" key="4">
    <source>
        <dbReference type="ARBA" id="ARBA00022801"/>
    </source>
</evidence>
<evidence type="ECO:0000259" key="12">
    <source>
        <dbReference type="PROSITE" id="PS51194"/>
    </source>
</evidence>
<evidence type="ECO:0000313" key="14">
    <source>
        <dbReference type="Proteomes" id="UP001249851"/>
    </source>
</evidence>
<gene>
    <name evidence="13" type="ORF">P5673_008914</name>
</gene>
<dbReference type="PANTHER" id="PTHR12131:SF1">
    <property type="entry name" value="ATP-DEPENDENT RNA HELICASE SUPV3L1, MITOCHONDRIAL-RELATED"/>
    <property type="match status" value="1"/>
</dbReference>
<dbReference type="PIRSF" id="PIRSF005198">
    <property type="entry name" value="Antiviral_helicase_SKI2"/>
    <property type="match status" value="1"/>
</dbReference>
<feature type="coiled-coil region" evidence="9">
    <location>
        <begin position="808"/>
        <end position="838"/>
    </location>
</feature>
<dbReference type="SMART" id="SM00490">
    <property type="entry name" value="HELICc"/>
    <property type="match status" value="1"/>
</dbReference>
<dbReference type="Pfam" id="PF08148">
    <property type="entry name" value="DSHCT"/>
    <property type="match status" value="1"/>
</dbReference>
<dbReference type="InterPro" id="IPR001650">
    <property type="entry name" value="Helicase_C-like"/>
</dbReference>
<keyword evidence="7" id="KW-0694">RNA-binding</keyword>
<feature type="domain" description="Helicase ATP-binding" evidence="11">
    <location>
        <begin position="356"/>
        <end position="512"/>
    </location>
</feature>
<dbReference type="InterPro" id="IPR016438">
    <property type="entry name" value="SKI2-like"/>
</dbReference>
<dbReference type="InterPro" id="IPR011545">
    <property type="entry name" value="DEAD/DEAH_box_helicase_dom"/>
</dbReference>
<sequence>MADEREAQEECDPLEYDFDLLEVGCTGTIEVIPPSINKTSKKELSPLTTLPSGLPPLFPPDLKTDLEKYLLDPTPLPIHDFHKTQRFWPRERDSESLFYADVCPVPTTLKVERNPTTGELLGYNEVILKDTGSTAKNSMSILRQPGPLSASVRGDSTNYPFLPGGMDTQETTKPALVFDGALNFENNLFSQPPGFTRVVSFNDSEAEEEVKREKEDDEEKEEKGKDSSTSPPQVLAMADIMAGTTLEDLEYSDEESEVDSDEDYVNQTSEKEEYNVEQTNPAEGNTEDSLENVLVKEQGSVVNKFTSAAIVAEKPVKEQWAVMINVTEPVKDFHKRVPDMAYKWPFELDTFQKQAVLCLENNECVFVAAHTSAGKTVVAEYAVALAIKHMTKSVYTSPIKALSNQKFREFKDTFEDVGLLTGDVQIRPEASCLIMTTEILRSMLYNGSDTIRDVEWVIFDEVHYINDEERGVVWEEVLIMLPAQVKIILLSATVPNTLEFADWIGRTKKKKIYVISTPKRPVPLQHFLYTGNSNKTSNELFMIVDANSKFLTRGYDAAVEAKKEREGKGKGAYGSKTHQPVNVREERNVWLSLIEMLRKKEKLPVVAFTFSRKRCDENADQLSSLDLTTSTEKSSIHVFTQKCVSRLKGSDRKLPQVSRIRELLKRGLGVHHSGVLPIIKEMVEMLFGRGLVKILFATETFAMGVNMPARTVVFDSIRKHDGTAFRDLLSGEYIQMAGRAGRRGLDPTGTVILLCKANVPLMADLHKMMLGRPTQLVSRFRLTYSMILNLLRVEELRVEDMMKRSFAEFHMQKDAQERKREMEELEQKLQNVKELDCTFCSEDLKLYFKGCRELSELTRIVQAAILSSTQGQRALSRGRVVTINTSEHRNALAVILQAENPPNQGYPTMHSRPVSSPKERHFLVLVICDAQEQTPSSDEDSVSKPGVPSAGMADEIQPFLKTKLFLPERRCSHSVTRVNGTEISAISVRQLKLDTSKIIDDHKKRMLPRFRNDPPGRTTVTAEQELLRLSEANPEGLDKMDPVKDFNIQDIDMVTTVARKQSLEESITSFKCLDCPKFTGHFEAIAHQMRLRDHVTSLRYLLSDESLQHTEELRQRIQVLQKLRYVDANNAVKLKGRVACEINNQELIITELVFENAFTDLHPTEIVALLSCFVFQQRRCSEPKLTKTLEEGKKRILTMAEEIAWLQSECGLVTSVEEFKEQYNFGLVEAVFEWARGMPFSEITNLTDVQEGIIVRCIQRLDETCRDVRNAARVIGDPKLGEKMEEASAMIKRDIVFAASLYTQ</sequence>
<dbReference type="FunFam" id="3.40.50.300:FF:000447">
    <property type="entry name" value="helicase SKI2W isoform X2"/>
    <property type="match status" value="1"/>
</dbReference>
<protein>
    <submittedName>
        <fullName evidence="13">Helicase SKI2W</fullName>
    </submittedName>
</protein>
<comment type="catalytic activity">
    <reaction evidence="8">
        <text>ATP + H2O = ADP + phosphate + H(+)</text>
        <dbReference type="Rhea" id="RHEA:13065"/>
        <dbReference type="ChEBI" id="CHEBI:15377"/>
        <dbReference type="ChEBI" id="CHEBI:15378"/>
        <dbReference type="ChEBI" id="CHEBI:30616"/>
        <dbReference type="ChEBI" id="CHEBI:43474"/>
        <dbReference type="ChEBI" id="CHEBI:456216"/>
        <dbReference type="EC" id="3.6.4.13"/>
    </reaction>
</comment>
<dbReference type="GO" id="GO:0003723">
    <property type="term" value="F:RNA binding"/>
    <property type="evidence" value="ECO:0007669"/>
    <property type="project" value="UniProtKB-KW"/>
</dbReference>